<sequence length="160" mass="18676">MRMRRQLEEHSSSGENDNSTPIIECPNLSDIVFRQGTSAMYHPGNVIFRSRIQHLFEEAKPFTMDQSTRTLVTKLMEEIRENNGRILIWSQLKTGTSVSFGDCWWTELRDQSQIYTKIENLVREFKYSKQKYQSINRGNGSSKLKSWKRCCDDVSAKLSN</sequence>
<evidence type="ECO:0000313" key="3">
    <source>
        <dbReference type="Proteomes" id="UP000291116"/>
    </source>
</evidence>
<evidence type="ECO:0000256" key="1">
    <source>
        <dbReference type="SAM" id="MobiDB-lite"/>
    </source>
</evidence>
<accession>A0A448ZPG1</accession>
<feature type="region of interest" description="Disordered" evidence="1">
    <location>
        <begin position="1"/>
        <end position="22"/>
    </location>
</feature>
<name>A0A448ZPG1_9STRA</name>
<feature type="compositionally biased region" description="Basic and acidic residues" evidence="1">
    <location>
        <begin position="1"/>
        <end position="12"/>
    </location>
</feature>
<proteinExistence type="predicted"/>
<organism evidence="2 3">
    <name type="scientific">Pseudo-nitzschia multistriata</name>
    <dbReference type="NCBI Taxonomy" id="183589"/>
    <lineage>
        <taxon>Eukaryota</taxon>
        <taxon>Sar</taxon>
        <taxon>Stramenopiles</taxon>
        <taxon>Ochrophyta</taxon>
        <taxon>Bacillariophyta</taxon>
        <taxon>Bacillariophyceae</taxon>
        <taxon>Bacillariophycidae</taxon>
        <taxon>Bacillariales</taxon>
        <taxon>Bacillariaceae</taxon>
        <taxon>Pseudo-nitzschia</taxon>
    </lineage>
</organism>
<dbReference type="AlphaFoldDB" id="A0A448ZPG1"/>
<evidence type="ECO:0000313" key="2">
    <source>
        <dbReference type="EMBL" id="VEU43873.1"/>
    </source>
</evidence>
<keyword evidence="3" id="KW-1185">Reference proteome</keyword>
<gene>
    <name evidence="2" type="ORF">PSNMU_V1.4_AUG-EV-PASAV3_0109260</name>
</gene>
<protein>
    <submittedName>
        <fullName evidence="2">Uncharacterized protein</fullName>
    </submittedName>
</protein>
<dbReference type="Proteomes" id="UP000291116">
    <property type="component" value="Unassembled WGS sequence"/>
</dbReference>
<reference evidence="2 3" key="1">
    <citation type="submission" date="2019-01" db="EMBL/GenBank/DDBJ databases">
        <authorList>
            <person name="Ferrante I. M."/>
        </authorList>
    </citation>
    <scope>NUCLEOTIDE SEQUENCE [LARGE SCALE GENOMIC DNA]</scope>
    <source>
        <strain evidence="2 3">B856</strain>
    </source>
</reference>
<dbReference type="EMBL" id="CAACVS010000595">
    <property type="protein sequence ID" value="VEU43873.1"/>
    <property type="molecule type" value="Genomic_DNA"/>
</dbReference>